<proteinExistence type="predicted"/>
<evidence type="ECO:0000313" key="2">
    <source>
        <dbReference type="Proteomes" id="UP000192356"/>
    </source>
</evidence>
<reference evidence="1 2" key="1">
    <citation type="journal article" date="2017" name="Environ. Microbiol.">
        <title>Decay of the glycolytic pathway and adaptation to intranuclear parasitism within Enterocytozoonidae microsporidia.</title>
        <authorList>
            <person name="Wiredu Boakye D."/>
            <person name="Jaroenlak P."/>
            <person name="Prachumwat A."/>
            <person name="Williams T.A."/>
            <person name="Bateman K.S."/>
            <person name="Itsathitphaisarn O."/>
            <person name="Sritunyalucksana K."/>
            <person name="Paszkiewicz K.H."/>
            <person name="Moore K.A."/>
            <person name="Stentiford G.D."/>
            <person name="Williams B.A."/>
        </authorList>
    </citation>
    <scope>NUCLEOTIDE SEQUENCE [LARGE SCALE GENOMIC DNA]</scope>
    <source>
        <strain evidence="1 2">GB1</strain>
    </source>
</reference>
<dbReference type="Proteomes" id="UP000192356">
    <property type="component" value="Unassembled WGS sequence"/>
</dbReference>
<dbReference type="VEuPathDB" id="MicrosporidiaDB:A0H76_21"/>
<protein>
    <submittedName>
        <fullName evidence="1">Uncharacterized protein</fullName>
    </submittedName>
</protein>
<keyword evidence="2" id="KW-1185">Reference proteome</keyword>
<accession>A0A1X0Q8E5</accession>
<sequence>MNIFNINNFIDFVSSLEKENINKSKNKIGKHFSEIYDLRLATILSKILFKYDYDLVIDEREYYDDDVNFRIEFDQEEIKVIHSTCEEFYQNSYFNKENELLKKIKNVKELIQITTIIIKEDFFTYKEGFKCAWSSFSYKIKLFQQKLNNVNELIEVENSTTYNSIQHIFKKDWILLHSFIEFNIIDNYEFLKDLRKIFSKSEIIRGEFLDKLFEPLIELKTILNLEKDSESNYFSSMITEIQNRFKNMQSQVSNNREKLVEKTHFGKNRLSKFKFKKNWAKIFGINKGVYSLDLKISKMIDFLNRKSLNPYIFNDFVYGVSTKNHLYFKELINVCKRIQTYTLFVFNPFITLYLTVKEN</sequence>
<dbReference type="VEuPathDB" id="MicrosporidiaDB:HERIO_1977"/>
<organism evidence="1 2">
    <name type="scientific">Hepatospora eriocheir</name>
    <dbReference type="NCBI Taxonomy" id="1081669"/>
    <lineage>
        <taxon>Eukaryota</taxon>
        <taxon>Fungi</taxon>
        <taxon>Fungi incertae sedis</taxon>
        <taxon>Microsporidia</taxon>
        <taxon>Hepatosporidae</taxon>
        <taxon>Hepatospora</taxon>
    </lineage>
</organism>
<dbReference type="EMBL" id="LVKB01000134">
    <property type="protein sequence ID" value="ORD96060.1"/>
    <property type="molecule type" value="Genomic_DNA"/>
</dbReference>
<comment type="caution">
    <text evidence="1">The sequence shown here is derived from an EMBL/GenBank/DDBJ whole genome shotgun (WGS) entry which is preliminary data.</text>
</comment>
<gene>
    <name evidence="1" type="ORF">HERIO_1977</name>
</gene>
<dbReference type="AlphaFoldDB" id="A0A1X0Q8E5"/>
<evidence type="ECO:0000313" key="1">
    <source>
        <dbReference type="EMBL" id="ORD96060.1"/>
    </source>
</evidence>
<name>A0A1X0Q8E5_9MICR</name>